<dbReference type="Pfam" id="PF07690">
    <property type="entry name" value="MFS_1"/>
    <property type="match status" value="1"/>
</dbReference>
<dbReference type="NCBIfam" id="TIGR00711">
    <property type="entry name" value="efflux_EmrB"/>
    <property type="match status" value="1"/>
</dbReference>
<dbReference type="PRINTS" id="PR01036">
    <property type="entry name" value="TCRTETB"/>
</dbReference>
<dbReference type="PROSITE" id="PS00216">
    <property type="entry name" value="SUGAR_TRANSPORT_1"/>
    <property type="match status" value="1"/>
</dbReference>
<dbReference type="PANTHER" id="PTHR42718:SF46">
    <property type="entry name" value="BLR6921 PROTEIN"/>
    <property type="match status" value="1"/>
</dbReference>
<feature type="transmembrane region" description="Helical" evidence="7">
    <location>
        <begin position="310"/>
        <end position="327"/>
    </location>
</feature>
<dbReference type="InterPro" id="IPR020846">
    <property type="entry name" value="MFS_dom"/>
</dbReference>
<keyword evidence="4 7" id="KW-0812">Transmembrane</keyword>
<dbReference type="Proteomes" id="UP000535543">
    <property type="component" value="Unassembled WGS sequence"/>
</dbReference>
<feature type="transmembrane region" description="Helical" evidence="7">
    <location>
        <begin position="446"/>
        <end position="465"/>
    </location>
</feature>
<proteinExistence type="predicted"/>
<keyword evidence="5 7" id="KW-1133">Transmembrane helix</keyword>
<feature type="transmembrane region" description="Helical" evidence="7">
    <location>
        <begin position="145"/>
        <end position="166"/>
    </location>
</feature>
<feature type="transmembrane region" description="Helical" evidence="7">
    <location>
        <begin position="231"/>
        <end position="252"/>
    </location>
</feature>
<dbReference type="InterPro" id="IPR036259">
    <property type="entry name" value="MFS_trans_sf"/>
</dbReference>
<evidence type="ECO:0000256" key="4">
    <source>
        <dbReference type="ARBA" id="ARBA00022692"/>
    </source>
</evidence>
<comment type="caution">
    <text evidence="9">The sequence shown here is derived from an EMBL/GenBank/DDBJ whole genome shotgun (WGS) entry which is preliminary data.</text>
</comment>
<dbReference type="PROSITE" id="PS50850">
    <property type="entry name" value="MFS"/>
    <property type="match status" value="1"/>
</dbReference>
<feature type="transmembrane region" description="Helical" evidence="7">
    <location>
        <begin position="207"/>
        <end position="225"/>
    </location>
</feature>
<dbReference type="InterPro" id="IPR011701">
    <property type="entry name" value="MFS"/>
</dbReference>
<protein>
    <submittedName>
        <fullName evidence="9">MFS transporter</fullName>
    </submittedName>
</protein>
<evidence type="ECO:0000256" key="1">
    <source>
        <dbReference type="ARBA" id="ARBA00004651"/>
    </source>
</evidence>
<feature type="transmembrane region" description="Helical" evidence="7">
    <location>
        <begin position="54"/>
        <end position="73"/>
    </location>
</feature>
<dbReference type="EMBL" id="VCQU01000003">
    <property type="protein sequence ID" value="NMN95464.1"/>
    <property type="molecule type" value="Genomic_DNA"/>
</dbReference>
<feature type="transmembrane region" description="Helical" evidence="7">
    <location>
        <begin position="172"/>
        <end position="195"/>
    </location>
</feature>
<dbReference type="GO" id="GO:0005886">
    <property type="term" value="C:plasma membrane"/>
    <property type="evidence" value="ECO:0007669"/>
    <property type="project" value="UniProtKB-SubCell"/>
</dbReference>
<name>A0A848KE96_9NOCA</name>
<feature type="transmembrane region" description="Helical" evidence="7">
    <location>
        <begin position="339"/>
        <end position="359"/>
    </location>
</feature>
<feature type="transmembrane region" description="Helical" evidence="7">
    <location>
        <begin position="273"/>
        <end position="298"/>
    </location>
</feature>
<evidence type="ECO:0000256" key="3">
    <source>
        <dbReference type="ARBA" id="ARBA00022475"/>
    </source>
</evidence>
<dbReference type="PANTHER" id="PTHR42718">
    <property type="entry name" value="MAJOR FACILITATOR SUPERFAMILY MULTIDRUG TRANSPORTER MFSC"/>
    <property type="match status" value="1"/>
</dbReference>
<sequence length="472" mass="48099">MTTTTIQPPTLASGRGKLTLLLLCAIAFLDFVDGVIVNVALPAIRDDLGFSVQALPWVLTAYLLTYGGFMLLGGRAADLLGRRRVLLAGMTAFALASTIGGFAATAEVLVGARLLQGAAAALMLPAALSILTTTFREGSDRNNAVGAWGGVAGAASAAGVLLGGVLTDGPGWRWVLFVNPPICLVLLVATVRLIPDDRGELRRSSDIPGAVLVTSGMLLLVYTIVSAPTEGWLSLRTVGGFVGAAALLVAFVGNELRCADPLVPMSIFRIKGLAAADITQLVAVAGILSVFLFLTLYMQNVLGYSPLQTGLAYLPTTIGVGVAAGLSSQLISRFGTRPIAAVGATIASIGMGYLSTIPVDGSYVTDVLPGLLVMSIGLGSVFVAVTAAANAGVPADKSGLAAALLNSSQQLGGALGIAVFSAIASAHTKGLLTAGQPMNEALTSGFRWGLFACSMSLLAAASLVFRTHNTRG</sequence>
<dbReference type="InterPro" id="IPR005829">
    <property type="entry name" value="Sugar_transporter_CS"/>
</dbReference>
<dbReference type="SUPFAM" id="SSF103473">
    <property type="entry name" value="MFS general substrate transporter"/>
    <property type="match status" value="1"/>
</dbReference>
<organism evidence="9 10">
    <name type="scientific">Antrihabitans stalactiti</name>
    <dbReference type="NCBI Taxonomy" id="2584121"/>
    <lineage>
        <taxon>Bacteria</taxon>
        <taxon>Bacillati</taxon>
        <taxon>Actinomycetota</taxon>
        <taxon>Actinomycetes</taxon>
        <taxon>Mycobacteriales</taxon>
        <taxon>Nocardiaceae</taxon>
        <taxon>Antrihabitans</taxon>
    </lineage>
</organism>
<comment type="subcellular location">
    <subcellularLocation>
        <location evidence="1">Cell membrane</location>
        <topology evidence="1">Multi-pass membrane protein</topology>
    </subcellularLocation>
</comment>
<accession>A0A848KE96</accession>
<dbReference type="CDD" id="cd17321">
    <property type="entry name" value="MFS_MMR_MDR_like"/>
    <property type="match status" value="1"/>
</dbReference>
<feature type="transmembrane region" description="Helical" evidence="7">
    <location>
        <begin position="110"/>
        <end position="133"/>
    </location>
</feature>
<reference evidence="9 10" key="1">
    <citation type="submission" date="2019-05" db="EMBL/GenBank/DDBJ databases">
        <authorList>
            <person name="Lee S.D."/>
        </authorList>
    </citation>
    <scope>NUCLEOTIDE SEQUENCE [LARGE SCALE GENOMIC DNA]</scope>
    <source>
        <strain evidence="9 10">YC2-7</strain>
    </source>
</reference>
<keyword evidence="6 7" id="KW-0472">Membrane</keyword>
<dbReference type="RefSeq" id="WP_169586362.1">
    <property type="nucleotide sequence ID" value="NZ_VCQU01000003.1"/>
</dbReference>
<keyword evidence="10" id="KW-1185">Reference proteome</keyword>
<feature type="domain" description="Major facilitator superfamily (MFS) profile" evidence="8">
    <location>
        <begin position="19"/>
        <end position="471"/>
    </location>
</feature>
<evidence type="ECO:0000256" key="6">
    <source>
        <dbReference type="ARBA" id="ARBA00023136"/>
    </source>
</evidence>
<keyword evidence="2" id="KW-0813">Transport</keyword>
<dbReference type="Gene3D" id="1.20.1720.10">
    <property type="entry name" value="Multidrug resistance protein D"/>
    <property type="match status" value="1"/>
</dbReference>
<dbReference type="InterPro" id="IPR004638">
    <property type="entry name" value="EmrB-like"/>
</dbReference>
<reference evidence="9 10" key="2">
    <citation type="submission" date="2020-06" db="EMBL/GenBank/DDBJ databases">
        <title>Antribacter stalactiti gen. nov., sp. nov., a new member of the family Nacardiaceae isolated from a cave.</title>
        <authorList>
            <person name="Kim I.S."/>
        </authorList>
    </citation>
    <scope>NUCLEOTIDE SEQUENCE [LARGE SCALE GENOMIC DNA]</scope>
    <source>
        <strain evidence="9 10">YC2-7</strain>
    </source>
</reference>
<dbReference type="GO" id="GO:0022857">
    <property type="term" value="F:transmembrane transporter activity"/>
    <property type="evidence" value="ECO:0007669"/>
    <property type="project" value="InterPro"/>
</dbReference>
<evidence type="ECO:0000256" key="7">
    <source>
        <dbReference type="SAM" id="Phobius"/>
    </source>
</evidence>
<dbReference type="Gene3D" id="1.20.1250.20">
    <property type="entry name" value="MFS general substrate transporter like domains"/>
    <property type="match status" value="1"/>
</dbReference>
<feature type="transmembrane region" description="Helical" evidence="7">
    <location>
        <begin position="400"/>
        <end position="426"/>
    </location>
</feature>
<gene>
    <name evidence="9" type="ORF">FGL95_10520</name>
</gene>
<dbReference type="AlphaFoldDB" id="A0A848KE96"/>
<evidence type="ECO:0000256" key="5">
    <source>
        <dbReference type="ARBA" id="ARBA00022989"/>
    </source>
</evidence>
<evidence type="ECO:0000313" key="9">
    <source>
        <dbReference type="EMBL" id="NMN95464.1"/>
    </source>
</evidence>
<feature type="transmembrane region" description="Helical" evidence="7">
    <location>
        <begin position="20"/>
        <end position="42"/>
    </location>
</feature>
<keyword evidence="3" id="KW-1003">Cell membrane</keyword>
<evidence type="ECO:0000259" key="8">
    <source>
        <dbReference type="PROSITE" id="PS50850"/>
    </source>
</evidence>
<feature type="transmembrane region" description="Helical" evidence="7">
    <location>
        <begin position="85"/>
        <end position="104"/>
    </location>
</feature>
<evidence type="ECO:0000313" key="10">
    <source>
        <dbReference type="Proteomes" id="UP000535543"/>
    </source>
</evidence>
<feature type="transmembrane region" description="Helical" evidence="7">
    <location>
        <begin position="371"/>
        <end position="393"/>
    </location>
</feature>
<evidence type="ECO:0000256" key="2">
    <source>
        <dbReference type="ARBA" id="ARBA00022448"/>
    </source>
</evidence>